<dbReference type="EMBL" id="JRLX01000001">
    <property type="protein sequence ID" value="KGO88345.1"/>
    <property type="molecule type" value="Genomic_DNA"/>
</dbReference>
<dbReference type="Pfam" id="PF00722">
    <property type="entry name" value="Glyco_hydro_16"/>
    <property type="match status" value="1"/>
</dbReference>
<reference evidence="4 5" key="1">
    <citation type="submission" date="2013-09" db="EMBL/GenBank/DDBJ databases">
        <authorList>
            <person name="Zeng Z."/>
            <person name="Chen C."/>
        </authorList>
    </citation>
    <scope>NUCLEOTIDE SEQUENCE [LARGE SCALE GENOMIC DNA]</scope>
    <source>
        <strain evidence="4 5">WB 3.3-2</strain>
    </source>
</reference>
<dbReference type="SUPFAM" id="SSF49899">
    <property type="entry name" value="Concanavalin A-like lectins/glucanases"/>
    <property type="match status" value="1"/>
</dbReference>
<dbReference type="CDD" id="cd08023">
    <property type="entry name" value="GH16_laminarinase_like"/>
    <property type="match status" value="1"/>
</dbReference>
<organism evidence="4 5">
    <name type="scientific">Flavobacterium rivuli WB 3.3-2 = DSM 21788</name>
    <dbReference type="NCBI Taxonomy" id="1121895"/>
    <lineage>
        <taxon>Bacteria</taxon>
        <taxon>Pseudomonadati</taxon>
        <taxon>Bacteroidota</taxon>
        <taxon>Flavobacteriia</taxon>
        <taxon>Flavobacteriales</taxon>
        <taxon>Flavobacteriaceae</taxon>
        <taxon>Flavobacterium</taxon>
    </lineage>
</organism>
<dbReference type="InterPro" id="IPR050546">
    <property type="entry name" value="Glycosyl_Hydrlase_16"/>
</dbReference>
<dbReference type="InterPro" id="IPR013320">
    <property type="entry name" value="ConA-like_dom_sf"/>
</dbReference>
<comment type="similarity">
    <text evidence="1">Belongs to the glycosyl hydrolase 16 family.</text>
</comment>
<sequence>MKRLSVLLLLAGITATAQVKKGKVVWEENFDGKALNEAVWNYELGNGCPDNCGFGNAEKQIYTKTNHKVANGFLTITTKKEADTYTSTRITTKGKKEFKYGYIEARLKLPVGKGIWPAFWMLGADIDKTGWPLAGEIDIMEYVGREPHMAYATLHTKETHGEHANGKKTEFNNLEEGFHVFGVDWTKDKITFYVDDKPVHSFAPKEKTQEIWPFDKPYFFLLNVAVGGYFGGMEVDDSIFPQEYVVDYIKVYSN</sequence>
<gene>
    <name evidence="4" type="ORF">Q765_00030</name>
</gene>
<protein>
    <submittedName>
        <fullName evidence="4">Laminarinase</fullName>
    </submittedName>
</protein>
<proteinExistence type="inferred from homology"/>
<keyword evidence="2" id="KW-0732">Signal</keyword>
<dbReference type="Gene3D" id="2.60.120.200">
    <property type="match status" value="1"/>
</dbReference>
<dbReference type="Proteomes" id="UP000030152">
    <property type="component" value="Unassembled WGS sequence"/>
</dbReference>
<comment type="caution">
    <text evidence="4">The sequence shown here is derived from an EMBL/GenBank/DDBJ whole genome shotgun (WGS) entry which is preliminary data.</text>
</comment>
<evidence type="ECO:0000313" key="4">
    <source>
        <dbReference type="EMBL" id="KGO88345.1"/>
    </source>
</evidence>
<dbReference type="eggNOG" id="COG2273">
    <property type="taxonomic scope" value="Bacteria"/>
</dbReference>
<dbReference type="AlphaFoldDB" id="A0A0A2MJ46"/>
<dbReference type="PANTHER" id="PTHR10963">
    <property type="entry name" value="GLYCOSYL HYDROLASE-RELATED"/>
    <property type="match status" value="1"/>
</dbReference>
<evidence type="ECO:0000256" key="1">
    <source>
        <dbReference type="ARBA" id="ARBA00006865"/>
    </source>
</evidence>
<evidence type="ECO:0000259" key="3">
    <source>
        <dbReference type="PROSITE" id="PS51762"/>
    </source>
</evidence>
<dbReference type="PROSITE" id="PS51762">
    <property type="entry name" value="GH16_2"/>
    <property type="match status" value="1"/>
</dbReference>
<dbReference type="OrthoDB" id="9809583at2"/>
<dbReference type="STRING" id="1121895.GCA_000378485_00216"/>
<evidence type="ECO:0000313" key="5">
    <source>
        <dbReference type="Proteomes" id="UP000030152"/>
    </source>
</evidence>
<name>A0A0A2MJ46_9FLAO</name>
<accession>A0A0A2MJ46</accession>
<feature type="signal peptide" evidence="2">
    <location>
        <begin position="1"/>
        <end position="17"/>
    </location>
</feature>
<dbReference type="InterPro" id="IPR000757">
    <property type="entry name" value="Beta-glucanase-like"/>
</dbReference>
<feature type="chain" id="PRO_5002003297" evidence="2">
    <location>
        <begin position="18"/>
        <end position="254"/>
    </location>
</feature>
<dbReference type="GO" id="GO:0005975">
    <property type="term" value="P:carbohydrate metabolic process"/>
    <property type="evidence" value="ECO:0007669"/>
    <property type="project" value="InterPro"/>
</dbReference>
<dbReference type="RefSeq" id="WP_026299811.1">
    <property type="nucleotide sequence ID" value="NZ_JRLX01000001.1"/>
</dbReference>
<keyword evidence="5" id="KW-1185">Reference proteome</keyword>
<feature type="domain" description="GH16" evidence="3">
    <location>
        <begin position="28"/>
        <end position="254"/>
    </location>
</feature>
<dbReference type="PANTHER" id="PTHR10963:SF55">
    <property type="entry name" value="GLYCOSIDE HYDROLASE FAMILY 16 PROTEIN"/>
    <property type="match status" value="1"/>
</dbReference>
<dbReference type="GO" id="GO:0004553">
    <property type="term" value="F:hydrolase activity, hydrolyzing O-glycosyl compounds"/>
    <property type="evidence" value="ECO:0007669"/>
    <property type="project" value="InterPro"/>
</dbReference>
<evidence type="ECO:0000256" key="2">
    <source>
        <dbReference type="SAM" id="SignalP"/>
    </source>
</evidence>